<name>A0A0F7L8B7_9VIRU</name>
<dbReference type="EMBL" id="KR029589">
    <property type="protein sequence ID" value="AKH47236.1"/>
    <property type="molecule type" value="Genomic_DNA"/>
</dbReference>
<evidence type="ECO:0000313" key="2">
    <source>
        <dbReference type="EMBL" id="AKH47236.1"/>
    </source>
</evidence>
<reference evidence="2" key="2">
    <citation type="submission" date="2015-03" db="EMBL/GenBank/DDBJ databases">
        <authorList>
            <person name="Chow C.-E.T."/>
            <person name="Winget D.M."/>
            <person name="White R.A.III."/>
            <person name="Hallam S.J."/>
            <person name="Suttle C.A."/>
        </authorList>
    </citation>
    <scope>NUCLEOTIDE SEQUENCE</scope>
    <source>
        <strain evidence="2">Anoxic2_5</strain>
    </source>
</reference>
<protein>
    <submittedName>
        <fullName evidence="2">Uncharacterized protein</fullName>
    </submittedName>
</protein>
<sequence length="56" mass="6115">MHPILRNRSASPLRLHSTRCGPPSWPASLRRRPASRFNLPRTNGAAGSPQPMTSPA</sequence>
<feature type="region of interest" description="Disordered" evidence="1">
    <location>
        <begin position="1"/>
        <end position="56"/>
    </location>
</feature>
<accession>A0A0F7L8B7</accession>
<organism evidence="2">
    <name type="scientific">uncultured marine virus</name>
    <dbReference type="NCBI Taxonomy" id="186617"/>
    <lineage>
        <taxon>Viruses</taxon>
        <taxon>environmental samples</taxon>
    </lineage>
</organism>
<proteinExistence type="predicted"/>
<reference evidence="2" key="1">
    <citation type="journal article" date="2015" name="Front. Microbiol.">
        <title>Combining genomic sequencing methods to explore viral diversity and reveal potential virus-host interactions.</title>
        <authorList>
            <person name="Chow C.E."/>
            <person name="Winget D.M."/>
            <person name="White R.A.III."/>
            <person name="Hallam S.J."/>
            <person name="Suttle C.A."/>
        </authorList>
    </citation>
    <scope>NUCLEOTIDE SEQUENCE</scope>
    <source>
        <strain evidence="2">Anoxic2_5</strain>
    </source>
</reference>
<evidence type="ECO:0000256" key="1">
    <source>
        <dbReference type="SAM" id="MobiDB-lite"/>
    </source>
</evidence>